<dbReference type="PANTHER" id="PTHR33595:SF7">
    <property type="entry name" value="OS12G0242500 PROTEIN"/>
    <property type="match status" value="1"/>
</dbReference>
<reference evidence="3" key="2">
    <citation type="submission" date="2018-10" db="UniProtKB">
        <authorList>
            <consortium name="EnsemblPlants"/>
        </authorList>
    </citation>
    <scope>IDENTIFICATION</scope>
</reference>
<dbReference type="Gramene" id="TraesCAD_scaffold_004186_01G000200.1">
    <property type="protein sequence ID" value="TraesCAD_scaffold_004186_01G000200.1"/>
    <property type="gene ID" value="TraesCAD_scaffold_004186_01G000200"/>
</dbReference>
<dbReference type="OrthoDB" id="1898295at2759"/>
<dbReference type="Proteomes" id="UP000019116">
    <property type="component" value="Chromosome 3D"/>
</dbReference>
<dbReference type="Gramene" id="TraesWEE_scaffold_022734_01G000200.1">
    <property type="protein sequence ID" value="TraesWEE_scaffold_022734_01G000200.1"/>
    <property type="gene ID" value="TraesWEE_scaffold_022734_01G000200"/>
</dbReference>
<accession>A0A3B6GRL1</accession>
<keyword evidence="4" id="KW-1185">Reference proteome</keyword>
<dbReference type="Gramene" id="TraesLAC3D03G01830510.1">
    <property type="protein sequence ID" value="TraesLAC3D03G01830510.1.CDS1"/>
    <property type="gene ID" value="TraesLAC3D03G01830510"/>
</dbReference>
<feature type="domain" description="DUF7950" evidence="2">
    <location>
        <begin position="162"/>
        <end position="293"/>
    </location>
</feature>
<evidence type="ECO:0000259" key="2">
    <source>
        <dbReference type="Pfam" id="PF25821"/>
    </source>
</evidence>
<dbReference type="Gramene" id="TraesRN3D0100550200.1">
    <property type="protein sequence ID" value="TraesRN3D0100550200.1"/>
    <property type="gene ID" value="TraesRN3D0100550200"/>
</dbReference>
<dbReference type="Gramene" id="TraesCS3D02G219400.1">
    <property type="protein sequence ID" value="TraesCS3D02G219400.1.cds1"/>
    <property type="gene ID" value="TraesCS3D02G219400"/>
</dbReference>
<evidence type="ECO:0000313" key="3">
    <source>
        <dbReference type="EnsemblPlants" id="TraesCS3D02G219400.1.cds1"/>
    </source>
</evidence>
<dbReference type="GeneID" id="123074525"/>
<dbReference type="Gramene" id="TraesCS3D03G0522900.1">
    <property type="protein sequence ID" value="TraesCS3D03G0522900.1.CDS1"/>
    <property type="gene ID" value="TraesCS3D03G0522900"/>
</dbReference>
<dbReference type="STRING" id="4565.A0A3B6GRL1"/>
<dbReference type="Gramene" id="TraesCLE_scaffold_099473_01G000200.1">
    <property type="protein sequence ID" value="TraesCLE_scaffold_099473_01G000200.1"/>
    <property type="gene ID" value="TraesCLE_scaffold_099473_01G000200"/>
</dbReference>
<dbReference type="PANTHER" id="PTHR33595">
    <property type="entry name" value="VON WILLEBRAND FACTOR A DOMAIN PROTEIN"/>
    <property type="match status" value="1"/>
</dbReference>
<evidence type="ECO:0000256" key="1">
    <source>
        <dbReference type="SAM" id="MobiDB-lite"/>
    </source>
</evidence>
<evidence type="ECO:0000313" key="4">
    <source>
        <dbReference type="Proteomes" id="UP000019116"/>
    </source>
</evidence>
<reference evidence="3" key="1">
    <citation type="submission" date="2018-08" db="EMBL/GenBank/DDBJ databases">
        <authorList>
            <person name="Rossello M."/>
        </authorList>
    </citation>
    <scope>NUCLEOTIDE SEQUENCE [LARGE SCALE GENOMIC DNA]</scope>
    <source>
        <strain evidence="3">cv. Chinese Spring</strain>
    </source>
</reference>
<protein>
    <recommendedName>
        <fullName evidence="2">DUF7950 domain-containing protein</fullName>
    </recommendedName>
</protein>
<gene>
    <name evidence="3" type="primary">LOC123074525</name>
</gene>
<dbReference type="Pfam" id="PF25821">
    <property type="entry name" value="DUF7950"/>
    <property type="match status" value="1"/>
</dbReference>
<dbReference type="Gramene" id="TraesROB_scaffold_029272_01G000200.1">
    <property type="protein sequence ID" value="TraesROB_scaffold_029272_01G000200.1"/>
    <property type="gene ID" value="TraesROB_scaffold_029272_01G000200"/>
</dbReference>
<dbReference type="InterPro" id="IPR057710">
    <property type="entry name" value="DUF7950"/>
</dbReference>
<feature type="region of interest" description="Disordered" evidence="1">
    <location>
        <begin position="47"/>
        <end position="122"/>
    </location>
</feature>
<dbReference type="RefSeq" id="XP_044353276.1">
    <property type="nucleotide sequence ID" value="XM_044497341.1"/>
</dbReference>
<dbReference type="Gramene" id="TraesJUL3D03G01907180.1">
    <property type="protein sequence ID" value="TraesJUL3D03G01907180.1.CDS1"/>
    <property type="gene ID" value="TraesJUL3D03G01907180"/>
</dbReference>
<proteinExistence type="predicted"/>
<organism evidence="3">
    <name type="scientific">Triticum aestivum</name>
    <name type="common">Wheat</name>
    <dbReference type="NCBI Taxonomy" id="4565"/>
    <lineage>
        <taxon>Eukaryota</taxon>
        <taxon>Viridiplantae</taxon>
        <taxon>Streptophyta</taxon>
        <taxon>Embryophyta</taxon>
        <taxon>Tracheophyta</taxon>
        <taxon>Spermatophyta</taxon>
        <taxon>Magnoliopsida</taxon>
        <taxon>Liliopsida</taxon>
        <taxon>Poales</taxon>
        <taxon>Poaceae</taxon>
        <taxon>BOP clade</taxon>
        <taxon>Pooideae</taxon>
        <taxon>Triticodae</taxon>
        <taxon>Triticeae</taxon>
        <taxon>Triticinae</taxon>
        <taxon>Triticum</taxon>
    </lineage>
</organism>
<name>A0A3B6GRL1_WHEAT</name>
<dbReference type="EnsemblPlants" id="TraesCS3D02G219400.1">
    <property type="protein sequence ID" value="TraesCS3D02G219400.1.cds1"/>
    <property type="gene ID" value="TraesCS3D02G219400"/>
</dbReference>
<sequence>MMERKGGCCLAPRYAAGAAQAQAGQGWHMGRAMLKFRPIAPKPAAMAPAPMPAVPAGKGKRKAVAGGTGRRGRKHKKPATVAAPTTQKLDYVQDKPLSSPSSSSSGMTSVDSSPPPPLPATLPLMPVLPAEEGFGGAAPVANLAPAHVAGLVLPPQALRQVVSWVTVEDVTGIWRDGEEPYAAACGGDEGPTFVSDQCGRVTWTNVAFNRAVSGREGADAAMAPSAAASEVRVVLAAKDGAPVPAWGSCAGFTCRVHVPYACPRRGSLVAPCDVWRLDAGGYLWRLDLQATLSLSLGGFI</sequence>
<dbReference type="AlphaFoldDB" id="A0A3B6GRL1"/>
<feature type="compositionally biased region" description="Low complexity" evidence="1">
    <location>
        <begin position="96"/>
        <end position="112"/>
    </location>
</feature>
<dbReference type="OMA" id="LWLSFNG"/>